<accession>A0A1R1PYV7</accession>
<keyword evidence="12" id="KW-1185">Reference proteome</keyword>
<comment type="similarity">
    <text evidence="6">Belongs to the class-I pyridoxal-phosphate-dependent aminotransferase family. Alanine aminotransferase subfamily.</text>
</comment>
<dbReference type="EMBL" id="LSSK01000014">
    <property type="protein sequence ID" value="OMH86140.1"/>
    <property type="molecule type" value="Genomic_DNA"/>
</dbReference>
<dbReference type="GO" id="GO:0008483">
    <property type="term" value="F:transaminase activity"/>
    <property type="evidence" value="ECO:0007669"/>
    <property type="project" value="UniProtKB-KW"/>
</dbReference>
<name>A0A1R1PYV7_ZANCU</name>
<evidence type="ECO:0000256" key="8">
    <source>
        <dbReference type="ARBA" id="ARBA00078532"/>
    </source>
</evidence>
<comment type="caution">
    <text evidence="11">The sequence shown here is derived from an EMBL/GenBank/DDBJ whole genome shotgun (WGS) entry which is preliminary data.</text>
</comment>
<feature type="domain" description="Aminotransferase class I/classII large" evidence="10">
    <location>
        <begin position="93"/>
        <end position="475"/>
    </location>
</feature>
<keyword evidence="4 11" id="KW-0808">Transferase</keyword>
<comment type="cofactor">
    <cofactor evidence="1">
        <name>pyridoxal 5'-phosphate</name>
        <dbReference type="ChEBI" id="CHEBI:597326"/>
    </cofactor>
</comment>
<evidence type="ECO:0000256" key="6">
    <source>
        <dbReference type="ARBA" id="ARBA00025785"/>
    </source>
</evidence>
<dbReference type="AlphaFoldDB" id="A0A1R1PYV7"/>
<dbReference type="PANTHER" id="PTHR11751">
    <property type="entry name" value="ALANINE AMINOTRANSFERASE"/>
    <property type="match status" value="1"/>
</dbReference>
<proteinExistence type="inferred from homology"/>
<comment type="subunit">
    <text evidence="2">Homodimer.</text>
</comment>
<reference evidence="12" key="1">
    <citation type="submission" date="2017-01" db="EMBL/GenBank/DDBJ databases">
        <authorList>
            <person name="Wang Y."/>
            <person name="White M."/>
            <person name="Kvist S."/>
            <person name="Moncalvo J.-M."/>
        </authorList>
    </citation>
    <scope>NUCLEOTIDE SEQUENCE [LARGE SCALE GENOMIC DNA]</scope>
    <source>
        <strain evidence="12">COL-18-3</strain>
    </source>
</reference>
<evidence type="ECO:0000256" key="3">
    <source>
        <dbReference type="ARBA" id="ARBA00022576"/>
    </source>
</evidence>
<evidence type="ECO:0000256" key="4">
    <source>
        <dbReference type="ARBA" id="ARBA00022679"/>
    </source>
</evidence>
<dbReference type="Gene3D" id="1.10.287.1970">
    <property type="match status" value="1"/>
</dbReference>
<evidence type="ECO:0000313" key="12">
    <source>
        <dbReference type="Proteomes" id="UP000188320"/>
    </source>
</evidence>
<evidence type="ECO:0000256" key="7">
    <source>
        <dbReference type="ARBA" id="ARBA00077894"/>
    </source>
</evidence>
<dbReference type="InterPro" id="IPR004839">
    <property type="entry name" value="Aminotransferase_I/II_large"/>
</dbReference>
<evidence type="ECO:0000256" key="9">
    <source>
        <dbReference type="ARBA" id="ARBA00080525"/>
    </source>
</evidence>
<dbReference type="SUPFAM" id="SSF53383">
    <property type="entry name" value="PLP-dependent transferases"/>
    <property type="match status" value="1"/>
</dbReference>
<evidence type="ECO:0000313" key="11">
    <source>
        <dbReference type="EMBL" id="OMH86140.1"/>
    </source>
</evidence>
<dbReference type="GO" id="GO:0030170">
    <property type="term" value="F:pyridoxal phosphate binding"/>
    <property type="evidence" value="ECO:0007669"/>
    <property type="project" value="InterPro"/>
</dbReference>
<evidence type="ECO:0000256" key="5">
    <source>
        <dbReference type="ARBA" id="ARBA00022898"/>
    </source>
</evidence>
<dbReference type="PANTHER" id="PTHR11751:SF29">
    <property type="entry name" value="ALANINE TRANSAMINASE"/>
    <property type="match status" value="1"/>
</dbReference>
<dbReference type="Gene3D" id="3.40.640.10">
    <property type="entry name" value="Type I PLP-dependent aspartate aminotransferase-like (Major domain)"/>
    <property type="match status" value="1"/>
</dbReference>
<dbReference type="CDD" id="cd00609">
    <property type="entry name" value="AAT_like"/>
    <property type="match status" value="1"/>
</dbReference>
<protein>
    <recommendedName>
        <fullName evidence="7">Glutamate pyruvate transaminase</fullName>
    </recommendedName>
    <alternativeName>
        <fullName evidence="8">Glutamic--alanine transaminase</fullName>
    </alternativeName>
    <alternativeName>
        <fullName evidence="9">Glutamic--pyruvic transaminase</fullName>
    </alternativeName>
</protein>
<gene>
    <name evidence="11" type="ORF">AX774_g293</name>
</gene>
<dbReference type="FunFam" id="1.10.287.1970:FF:000001">
    <property type="entry name" value="Alanine aminotransferase 2"/>
    <property type="match status" value="1"/>
</dbReference>
<evidence type="ECO:0000256" key="1">
    <source>
        <dbReference type="ARBA" id="ARBA00001933"/>
    </source>
</evidence>
<dbReference type="Pfam" id="PF00155">
    <property type="entry name" value="Aminotran_1_2"/>
    <property type="match status" value="1"/>
</dbReference>
<organism evidence="11 12">
    <name type="scientific">Zancudomyces culisetae</name>
    <name type="common">Gut fungus</name>
    <name type="synonym">Smittium culisetae</name>
    <dbReference type="NCBI Taxonomy" id="1213189"/>
    <lineage>
        <taxon>Eukaryota</taxon>
        <taxon>Fungi</taxon>
        <taxon>Fungi incertae sedis</taxon>
        <taxon>Zoopagomycota</taxon>
        <taxon>Kickxellomycotina</taxon>
        <taxon>Harpellomycetes</taxon>
        <taxon>Harpellales</taxon>
        <taxon>Legeriomycetaceae</taxon>
        <taxon>Zancudomyces</taxon>
    </lineage>
</organism>
<dbReference type="FunFam" id="3.40.640.10:FF:000012">
    <property type="entry name" value="alanine aminotransferase 2"/>
    <property type="match status" value="1"/>
</dbReference>
<dbReference type="FunFam" id="3.90.1150.10:FF:000151">
    <property type="entry name" value="Alanine aminotransferase 2"/>
    <property type="match status" value="1"/>
</dbReference>
<evidence type="ECO:0000259" key="10">
    <source>
        <dbReference type="Pfam" id="PF00155"/>
    </source>
</evidence>
<dbReference type="InterPro" id="IPR015421">
    <property type="entry name" value="PyrdxlP-dep_Trfase_major"/>
</dbReference>
<dbReference type="InterPro" id="IPR015422">
    <property type="entry name" value="PyrdxlP-dep_Trfase_small"/>
</dbReference>
<sequence length="497" mass="55270">MNTFATTTTANGTKSVLTLESINQRVRTMEYAVRGVLPIRAEGIQRGLDAGESDKYAFNKTVFCNIGNPQQLGQKPLTYLRQLSALVDYPELLSEKNYEITKQLFPEKVIERAKETLNAAVSVGAYSGSTGLEVVRRNVAAFIEKRDGFPSDFKNIQLTNGASGAVERVLELLVAHDKVGIMIPIPQYPLYSASLTRFGAHAVSYYLQEQKEWGLDINGLKTSVSEARAKGIEVRALVIINPGNPTGSVLTLENMEQVVRFCEDEGLVLLADEVYQQNVYYKQDKPFHSFKKVVSSLKSSVELFSFHSISKGMIGECGRRGGYLEMHNIPQPISDVMFKMASVSLCPNVLGQIAVDVMVKPPSQEEDPESHKQYNDELKAIYDSLKRRAEKLCNAFNSQENINCNVAEGSMYLFPQIKLPAKFVQECKDRGDLPPDQEYSLAMLNATGVCVVPGSGFGQVDGTYHFRCTFLPPEGDFDQFVATFGEFNQSFIKKYSN</sequence>
<dbReference type="InterPro" id="IPR015424">
    <property type="entry name" value="PyrdxlP-dep_Trfase"/>
</dbReference>
<keyword evidence="5" id="KW-0663">Pyridoxal phosphate</keyword>
<dbReference type="Proteomes" id="UP000188320">
    <property type="component" value="Unassembled WGS sequence"/>
</dbReference>
<evidence type="ECO:0000256" key="2">
    <source>
        <dbReference type="ARBA" id="ARBA00011738"/>
    </source>
</evidence>
<dbReference type="UniPathway" id="UPA00528">
    <property type="reaction ID" value="UER00586"/>
</dbReference>
<dbReference type="GO" id="GO:0042853">
    <property type="term" value="P:L-alanine catabolic process"/>
    <property type="evidence" value="ECO:0007669"/>
    <property type="project" value="UniProtKB-UniPathway"/>
</dbReference>
<keyword evidence="3 11" id="KW-0032">Aminotransferase</keyword>
<dbReference type="OrthoDB" id="1732682at2759"/>
<dbReference type="Gene3D" id="3.90.1150.10">
    <property type="entry name" value="Aspartate Aminotransferase, domain 1"/>
    <property type="match status" value="1"/>
</dbReference>
<dbReference type="InterPro" id="IPR045088">
    <property type="entry name" value="ALAT1/2-like"/>
</dbReference>